<evidence type="ECO:0000313" key="3">
    <source>
        <dbReference type="Proteomes" id="UP000032287"/>
    </source>
</evidence>
<sequence>MDPHTNGNTARSVKENFTDFETINLATVKVPPFPGPKTPDEASKIFEKMRNYDRIIIGSPVYFSGISGLTKTMIEWESTQPRDFLTGRRIVAFIRGMSANPSVDQPAYAIIKNFADYAGATFTTI</sequence>
<gene>
    <name evidence="2" type="ORF">QX99_01916</name>
</gene>
<name>A0A0D1JEJ1_9LACO</name>
<dbReference type="RefSeq" id="WP_043708421.1">
    <property type="nucleotide sequence ID" value="NZ_JALOCT010000001.1"/>
</dbReference>
<dbReference type="GO" id="GO:0016491">
    <property type="term" value="F:oxidoreductase activity"/>
    <property type="evidence" value="ECO:0007669"/>
    <property type="project" value="InterPro"/>
</dbReference>
<dbReference type="SUPFAM" id="SSF52218">
    <property type="entry name" value="Flavoproteins"/>
    <property type="match status" value="1"/>
</dbReference>
<dbReference type="STRING" id="137591.AO080_07660"/>
<dbReference type="InterPro" id="IPR005025">
    <property type="entry name" value="FMN_Rdtase-like_dom"/>
</dbReference>
<dbReference type="AlphaFoldDB" id="A0A0D1JEJ1"/>
<feature type="domain" description="NADPH-dependent FMN reductase-like" evidence="1">
    <location>
        <begin position="10"/>
        <end position="97"/>
    </location>
</feature>
<reference evidence="2 3" key="1">
    <citation type="journal article" date="2015" name="Microbiology (Mosc.)">
        <title>Genomics of the Weissella cibaria species with an examination of its metabolic traits.</title>
        <authorList>
            <person name="Lynch K.M."/>
            <person name="Lucid A."/>
            <person name="Arendt E.K."/>
            <person name="Sleator R.D."/>
            <person name="Lucey B."/>
            <person name="Coffey A."/>
        </authorList>
    </citation>
    <scope>NUCLEOTIDE SEQUENCE [LARGE SCALE GENOMIC DNA]</scope>
    <source>
        <strain evidence="2 3">MG1</strain>
    </source>
</reference>
<dbReference type="InterPro" id="IPR029039">
    <property type="entry name" value="Flavoprotein-like_sf"/>
</dbReference>
<comment type="caution">
    <text evidence="2">The sequence shown here is derived from an EMBL/GenBank/DDBJ whole genome shotgun (WGS) entry which is preliminary data.</text>
</comment>
<dbReference type="Pfam" id="PF03358">
    <property type="entry name" value="FMN_red"/>
    <property type="match status" value="1"/>
</dbReference>
<dbReference type="PATRIC" id="fig|137591.25.peg.1887"/>
<evidence type="ECO:0000259" key="1">
    <source>
        <dbReference type="Pfam" id="PF03358"/>
    </source>
</evidence>
<dbReference type="EMBL" id="JWHU01000034">
    <property type="protein sequence ID" value="KIU19893.1"/>
    <property type="molecule type" value="Genomic_DNA"/>
</dbReference>
<organism evidence="2 3">
    <name type="scientific">Weissella cibaria</name>
    <dbReference type="NCBI Taxonomy" id="137591"/>
    <lineage>
        <taxon>Bacteria</taxon>
        <taxon>Bacillati</taxon>
        <taxon>Bacillota</taxon>
        <taxon>Bacilli</taxon>
        <taxon>Lactobacillales</taxon>
        <taxon>Lactobacillaceae</taxon>
        <taxon>Weissella</taxon>
    </lineage>
</organism>
<dbReference type="Proteomes" id="UP000032287">
    <property type="component" value="Unassembled WGS sequence"/>
</dbReference>
<dbReference type="Gene3D" id="3.40.50.360">
    <property type="match status" value="1"/>
</dbReference>
<evidence type="ECO:0000313" key="2">
    <source>
        <dbReference type="EMBL" id="KIU19893.1"/>
    </source>
</evidence>
<accession>A0A0D1JEJ1</accession>
<proteinExistence type="predicted"/>
<protein>
    <submittedName>
        <fullName evidence="2">Putative flavoprotein</fullName>
    </submittedName>
</protein>
<keyword evidence="3" id="KW-1185">Reference proteome</keyword>